<evidence type="ECO:0000256" key="1">
    <source>
        <dbReference type="ARBA" id="ARBA00001974"/>
    </source>
</evidence>
<dbReference type="GO" id="GO:0051537">
    <property type="term" value="F:2 iron, 2 sulfur cluster binding"/>
    <property type="evidence" value="ECO:0007669"/>
    <property type="project" value="UniProtKB-KW"/>
</dbReference>
<dbReference type="InterPro" id="IPR017927">
    <property type="entry name" value="FAD-bd_FR_type"/>
</dbReference>
<dbReference type="PANTHER" id="PTHR47354">
    <property type="entry name" value="NADH OXIDOREDUCTASE HCR"/>
    <property type="match status" value="1"/>
</dbReference>
<dbReference type="AlphaFoldDB" id="A0A1F5N995"/>
<dbReference type="PANTHER" id="PTHR47354:SF6">
    <property type="entry name" value="NADH OXIDOREDUCTASE HCR"/>
    <property type="match status" value="1"/>
</dbReference>
<dbReference type="GO" id="GO:0016491">
    <property type="term" value="F:oxidoreductase activity"/>
    <property type="evidence" value="ECO:0007669"/>
    <property type="project" value="UniProtKB-KW"/>
</dbReference>
<dbReference type="GO" id="GO:0016020">
    <property type="term" value="C:membrane"/>
    <property type="evidence" value="ECO:0007669"/>
    <property type="project" value="InterPro"/>
</dbReference>
<keyword evidence="7" id="KW-0408">Iron</keyword>
<evidence type="ECO:0000313" key="11">
    <source>
        <dbReference type="EMBL" id="OGE74143.1"/>
    </source>
</evidence>
<evidence type="ECO:0000259" key="10">
    <source>
        <dbReference type="PROSITE" id="PS51384"/>
    </source>
</evidence>
<dbReference type="Pfam" id="PF00175">
    <property type="entry name" value="NAD_binding_1"/>
    <property type="match status" value="1"/>
</dbReference>
<dbReference type="InterPro" id="IPR001433">
    <property type="entry name" value="OxRdtase_FAD/NAD-bd"/>
</dbReference>
<dbReference type="Pfam" id="PF00970">
    <property type="entry name" value="FAD_binding_6"/>
    <property type="match status" value="1"/>
</dbReference>
<feature type="transmembrane region" description="Helical" evidence="9">
    <location>
        <begin position="46"/>
        <end position="64"/>
    </location>
</feature>
<dbReference type="STRING" id="1817821.A2717_01165"/>
<dbReference type="SUPFAM" id="SSF63380">
    <property type="entry name" value="Riboflavin synthase domain-like"/>
    <property type="match status" value="1"/>
</dbReference>
<dbReference type="InterPro" id="IPR017938">
    <property type="entry name" value="Riboflavin_synthase-like_b-brl"/>
</dbReference>
<feature type="transmembrane region" description="Helical" evidence="9">
    <location>
        <begin position="76"/>
        <end position="103"/>
    </location>
</feature>
<comment type="cofactor">
    <cofactor evidence="1">
        <name>FAD</name>
        <dbReference type="ChEBI" id="CHEBI:57692"/>
    </cofactor>
</comment>
<proteinExistence type="predicted"/>
<evidence type="ECO:0000256" key="8">
    <source>
        <dbReference type="ARBA" id="ARBA00023014"/>
    </source>
</evidence>
<dbReference type="PROSITE" id="PS51384">
    <property type="entry name" value="FAD_FR"/>
    <property type="match status" value="1"/>
</dbReference>
<comment type="caution">
    <text evidence="11">The sequence shown here is derived from an EMBL/GenBank/DDBJ whole genome shotgun (WGS) entry which is preliminary data.</text>
</comment>
<feature type="transmembrane region" description="Helical" evidence="9">
    <location>
        <begin position="164"/>
        <end position="182"/>
    </location>
</feature>
<dbReference type="GO" id="GO:0046872">
    <property type="term" value="F:metal ion binding"/>
    <property type="evidence" value="ECO:0007669"/>
    <property type="project" value="UniProtKB-KW"/>
</dbReference>
<organism evidence="11 12">
    <name type="scientific">Candidatus Doudnabacteria bacterium RIFCSPHIGHO2_01_FULL_41_86</name>
    <dbReference type="NCBI Taxonomy" id="1817821"/>
    <lineage>
        <taxon>Bacteria</taxon>
        <taxon>Candidatus Doudnaibacteriota</taxon>
    </lineage>
</organism>
<feature type="transmembrane region" description="Helical" evidence="9">
    <location>
        <begin position="221"/>
        <end position="242"/>
    </location>
</feature>
<dbReference type="EMBL" id="MFEH01000001">
    <property type="protein sequence ID" value="OGE74143.1"/>
    <property type="molecule type" value="Genomic_DNA"/>
</dbReference>
<keyword evidence="9" id="KW-0472">Membrane</keyword>
<keyword evidence="2" id="KW-0285">Flavoprotein</keyword>
<protein>
    <recommendedName>
        <fullName evidence="10">FAD-binding FR-type domain-containing protein</fullName>
    </recommendedName>
</protein>
<evidence type="ECO:0000313" key="12">
    <source>
        <dbReference type="Proteomes" id="UP000177610"/>
    </source>
</evidence>
<keyword evidence="6" id="KW-0560">Oxidoreductase</keyword>
<keyword evidence="3" id="KW-0001">2Fe-2S</keyword>
<evidence type="ECO:0000256" key="7">
    <source>
        <dbReference type="ARBA" id="ARBA00023004"/>
    </source>
</evidence>
<dbReference type="Proteomes" id="UP000177610">
    <property type="component" value="Unassembled WGS sequence"/>
</dbReference>
<feature type="transmembrane region" description="Helical" evidence="9">
    <location>
        <begin position="188"/>
        <end position="209"/>
    </location>
</feature>
<dbReference type="Gene3D" id="2.40.30.10">
    <property type="entry name" value="Translation factors"/>
    <property type="match status" value="1"/>
</dbReference>
<reference evidence="11 12" key="1">
    <citation type="journal article" date="2016" name="Nat. Commun.">
        <title>Thousands of microbial genomes shed light on interconnected biogeochemical processes in an aquifer system.</title>
        <authorList>
            <person name="Anantharaman K."/>
            <person name="Brown C.T."/>
            <person name="Hug L.A."/>
            <person name="Sharon I."/>
            <person name="Castelle C.J."/>
            <person name="Probst A.J."/>
            <person name="Thomas B.C."/>
            <person name="Singh A."/>
            <person name="Wilkins M.J."/>
            <person name="Karaoz U."/>
            <person name="Brodie E.L."/>
            <person name="Williams K.H."/>
            <person name="Hubbard S.S."/>
            <person name="Banfield J.F."/>
        </authorList>
    </citation>
    <scope>NUCLEOTIDE SEQUENCE [LARGE SCALE GENOMIC DNA]</scope>
</reference>
<dbReference type="Gene3D" id="3.40.50.80">
    <property type="entry name" value="Nucleotide-binding domain of ferredoxin-NADP reductase (FNR) module"/>
    <property type="match status" value="1"/>
</dbReference>
<sequence>MTVPYIDSFLNKITMYRAMLYFLLILISLAIIFSFFGWVPYDTLDIIQTSLILFAVCLVTNWIFSKIFRVPTNNESAYITAAILTLIITPGADLLFVVLAAVFSQAAKYIINFRGKHIFNPAAIAVIATLLVIQQGASWWVGNIYLVPFVIVGGLLIARKLQHFDLVISFLIVYLIRLVFSLPDGANSWSAIKSTLINSSTLYFAFVMLTEPLTTPPNRKLRITYGAIVGFIAGTNFIIGPLYSSPELALVLGNIFSFLVSDKGRYKMTLKEKKEIAPATFGFEFTPNRKINFQPGQYLEWTLKTKKDDLRGNRRYFTIASSPTEDHIDLGIKFYDKPSTFKQTLTSLNAGETVLAGQLAGDFTLPKDTTKKLVFIAGGIGITPFRSMVKYLIDKKEKRDIVLFYSVKTESEIAYKDILSEAANKLGIKIIYVVTDRDGLLDRKRLEAELPIWSDRTFYVSGPRGMVVAFEKLLKSMGVSKRHIKSDFFPGYV</sequence>
<evidence type="ECO:0000256" key="2">
    <source>
        <dbReference type="ARBA" id="ARBA00022630"/>
    </source>
</evidence>
<accession>A0A1F5N995</accession>
<evidence type="ECO:0000256" key="6">
    <source>
        <dbReference type="ARBA" id="ARBA00023002"/>
    </source>
</evidence>
<feature type="transmembrane region" description="Helical" evidence="9">
    <location>
        <begin position="139"/>
        <end position="157"/>
    </location>
</feature>
<gene>
    <name evidence="11" type="ORF">A2717_01165</name>
</gene>
<dbReference type="InterPro" id="IPR050415">
    <property type="entry name" value="MRET"/>
</dbReference>
<evidence type="ECO:0000256" key="9">
    <source>
        <dbReference type="SAM" id="Phobius"/>
    </source>
</evidence>
<dbReference type="CDD" id="cd00322">
    <property type="entry name" value="FNR_like"/>
    <property type="match status" value="1"/>
</dbReference>
<name>A0A1F5N995_9BACT</name>
<dbReference type="InterPro" id="IPR039261">
    <property type="entry name" value="FNR_nucleotide-bd"/>
</dbReference>
<keyword evidence="9" id="KW-1133">Transmembrane helix</keyword>
<evidence type="ECO:0000256" key="5">
    <source>
        <dbReference type="ARBA" id="ARBA00022827"/>
    </source>
</evidence>
<evidence type="ECO:0000256" key="3">
    <source>
        <dbReference type="ARBA" id="ARBA00022714"/>
    </source>
</evidence>
<feature type="domain" description="FAD-binding FR-type" evidence="10">
    <location>
        <begin position="263"/>
        <end position="366"/>
    </location>
</feature>
<dbReference type="GO" id="GO:0055085">
    <property type="term" value="P:transmembrane transport"/>
    <property type="evidence" value="ECO:0007669"/>
    <property type="project" value="InterPro"/>
</dbReference>
<keyword evidence="9" id="KW-0812">Transmembrane</keyword>
<dbReference type="PRINTS" id="PR00410">
    <property type="entry name" value="PHEHYDRXLASE"/>
</dbReference>
<feature type="transmembrane region" description="Helical" evidence="9">
    <location>
        <begin position="20"/>
        <end position="39"/>
    </location>
</feature>
<dbReference type="InterPro" id="IPR008333">
    <property type="entry name" value="Cbr1-like_FAD-bd_dom"/>
</dbReference>
<evidence type="ECO:0000256" key="4">
    <source>
        <dbReference type="ARBA" id="ARBA00022723"/>
    </source>
</evidence>
<keyword evidence="5" id="KW-0274">FAD</keyword>
<dbReference type="SUPFAM" id="SSF52343">
    <property type="entry name" value="Ferredoxin reductase-like, C-terminal NADP-linked domain"/>
    <property type="match status" value="1"/>
</dbReference>
<keyword evidence="4" id="KW-0479">Metal-binding</keyword>
<keyword evidence="8" id="KW-0411">Iron-sulfur</keyword>